<dbReference type="GO" id="GO:0032993">
    <property type="term" value="C:protein-DNA complex"/>
    <property type="evidence" value="ECO:0007669"/>
    <property type="project" value="TreeGrafter"/>
</dbReference>
<dbReference type="SUPFAM" id="SSF46785">
    <property type="entry name" value="Winged helix' DNA-binding domain"/>
    <property type="match status" value="1"/>
</dbReference>
<dbReference type="Gene3D" id="3.40.190.10">
    <property type="entry name" value="Periplasmic binding protein-like II"/>
    <property type="match status" value="2"/>
</dbReference>
<dbReference type="PRINTS" id="PR00039">
    <property type="entry name" value="HTHLYSR"/>
</dbReference>
<organism evidence="6 7">
    <name type="scientific">Allosaccharopolyspora coralli</name>
    <dbReference type="NCBI Taxonomy" id="2665642"/>
    <lineage>
        <taxon>Bacteria</taxon>
        <taxon>Bacillati</taxon>
        <taxon>Actinomycetota</taxon>
        <taxon>Actinomycetes</taxon>
        <taxon>Pseudonocardiales</taxon>
        <taxon>Pseudonocardiaceae</taxon>
        <taxon>Allosaccharopolyspora</taxon>
    </lineage>
</organism>
<evidence type="ECO:0000259" key="5">
    <source>
        <dbReference type="PROSITE" id="PS50931"/>
    </source>
</evidence>
<dbReference type="Pfam" id="PF03466">
    <property type="entry name" value="LysR_substrate"/>
    <property type="match status" value="1"/>
</dbReference>
<evidence type="ECO:0000313" key="7">
    <source>
        <dbReference type="Proteomes" id="UP000371041"/>
    </source>
</evidence>
<dbReference type="GO" id="GO:0003700">
    <property type="term" value="F:DNA-binding transcription factor activity"/>
    <property type="evidence" value="ECO:0007669"/>
    <property type="project" value="InterPro"/>
</dbReference>
<comment type="similarity">
    <text evidence="1">Belongs to the LysR transcriptional regulatory family.</text>
</comment>
<dbReference type="PANTHER" id="PTHR30346">
    <property type="entry name" value="TRANSCRIPTIONAL DUAL REGULATOR HCAR-RELATED"/>
    <property type="match status" value="1"/>
</dbReference>
<dbReference type="Gene3D" id="1.10.10.10">
    <property type="entry name" value="Winged helix-like DNA-binding domain superfamily/Winged helix DNA-binding domain"/>
    <property type="match status" value="1"/>
</dbReference>
<keyword evidence="4" id="KW-0804">Transcription</keyword>
<dbReference type="CDD" id="cd08414">
    <property type="entry name" value="PBP2_LTTR_aromatics_like"/>
    <property type="match status" value="1"/>
</dbReference>
<dbReference type="InterPro" id="IPR005119">
    <property type="entry name" value="LysR_subst-bd"/>
</dbReference>
<keyword evidence="3" id="KW-0238">DNA-binding</keyword>
<dbReference type="KEGG" id="sace:GIY23_06610"/>
<evidence type="ECO:0000256" key="2">
    <source>
        <dbReference type="ARBA" id="ARBA00023015"/>
    </source>
</evidence>
<dbReference type="InterPro" id="IPR000847">
    <property type="entry name" value="LysR_HTH_N"/>
</dbReference>
<protein>
    <submittedName>
        <fullName evidence="6">LysR family transcriptional regulator</fullName>
    </submittedName>
</protein>
<keyword evidence="7" id="KW-1185">Reference proteome</keyword>
<gene>
    <name evidence="6" type="ORF">GIY23_06610</name>
</gene>
<evidence type="ECO:0000256" key="3">
    <source>
        <dbReference type="ARBA" id="ARBA00023125"/>
    </source>
</evidence>
<accession>A0A5Q3Q5Y1</accession>
<dbReference type="RefSeq" id="WP_154075850.1">
    <property type="nucleotide sequence ID" value="NZ_CP045929.1"/>
</dbReference>
<dbReference type="GO" id="GO:0003677">
    <property type="term" value="F:DNA binding"/>
    <property type="evidence" value="ECO:0007669"/>
    <property type="project" value="UniProtKB-KW"/>
</dbReference>
<proteinExistence type="inferred from homology"/>
<dbReference type="InterPro" id="IPR036388">
    <property type="entry name" value="WH-like_DNA-bd_sf"/>
</dbReference>
<dbReference type="PANTHER" id="PTHR30346:SF28">
    <property type="entry name" value="HTH-TYPE TRANSCRIPTIONAL REGULATOR CYNR"/>
    <property type="match status" value="1"/>
</dbReference>
<dbReference type="Pfam" id="PF00126">
    <property type="entry name" value="HTH_1"/>
    <property type="match status" value="1"/>
</dbReference>
<evidence type="ECO:0000313" key="6">
    <source>
        <dbReference type="EMBL" id="QGK69250.1"/>
    </source>
</evidence>
<name>A0A5Q3Q5Y1_9PSEU</name>
<dbReference type="FunFam" id="1.10.10.10:FF:000001">
    <property type="entry name" value="LysR family transcriptional regulator"/>
    <property type="match status" value="1"/>
</dbReference>
<dbReference type="InterPro" id="IPR036390">
    <property type="entry name" value="WH_DNA-bd_sf"/>
</dbReference>
<evidence type="ECO:0000256" key="4">
    <source>
        <dbReference type="ARBA" id="ARBA00023163"/>
    </source>
</evidence>
<dbReference type="AlphaFoldDB" id="A0A5Q3Q5Y1"/>
<evidence type="ECO:0000256" key="1">
    <source>
        <dbReference type="ARBA" id="ARBA00009437"/>
    </source>
</evidence>
<sequence length="301" mass="33092">MELRHLRYFAAVAETRHFRLAAERLHIAQPALSHSIRQLERELGVTLLARTTRQVSLTPAGELLYRDALRVLDSVEDSVRGVRRMVDGRQGLIRIGFTGTAAYSQLPMIARVLNEQLPEVALEIHADLLTPAQVESLSSARLDLGVLRPPVEGEDLTMRTITSEALVLAMPADHRLVEQPDVVMADLRTEDWVLYTDSHSAMNDAMTRACRTAGFAPRHRHTAPSTGVLLALVSAGLGVTLVPESVRNAPPSGVVFRNLPDADSIDLALAWRRDDDSPLVAHVLKTLESSGLFDENPETGR</sequence>
<dbReference type="EMBL" id="CP045929">
    <property type="protein sequence ID" value="QGK69250.1"/>
    <property type="molecule type" value="Genomic_DNA"/>
</dbReference>
<feature type="domain" description="HTH lysR-type" evidence="5">
    <location>
        <begin position="1"/>
        <end position="58"/>
    </location>
</feature>
<dbReference type="SUPFAM" id="SSF53850">
    <property type="entry name" value="Periplasmic binding protein-like II"/>
    <property type="match status" value="1"/>
</dbReference>
<dbReference type="PROSITE" id="PS50931">
    <property type="entry name" value="HTH_LYSR"/>
    <property type="match status" value="1"/>
</dbReference>
<dbReference type="Proteomes" id="UP000371041">
    <property type="component" value="Chromosome"/>
</dbReference>
<keyword evidence="2" id="KW-0805">Transcription regulation</keyword>
<reference evidence="7" key="1">
    <citation type="submission" date="2019-11" db="EMBL/GenBank/DDBJ databases">
        <title>The complete genome sequence of Saccharopolyspora sp. E2A.</title>
        <authorList>
            <person name="Zhang G."/>
        </authorList>
    </citation>
    <scope>NUCLEOTIDE SEQUENCE [LARGE SCALE GENOMIC DNA]</scope>
    <source>
        <strain evidence="7">E2A</strain>
    </source>
</reference>